<evidence type="ECO:0000256" key="2">
    <source>
        <dbReference type="ARBA" id="ARBA00022692"/>
    </source>
</evidence>
<dbReference type="InterPro" id="IPR013057">
    <property type="entry name" value="AA_transpt_TM"/>
</dbReference>
<gene>
    <name evidence="7" type="ORF">MNOR_LOCUS37409</name>
</gene>
<keyword evidence="3 5" id="KW-1133">Transmembrane helix</keyword>
<dbReference type="GO" id="GO:0016020">
    <property type="term" value="C:membrane"/>
    <property type="evidence" value="ECO:0007669"/>
    <property type="project" value="UniProtKB-SubCell"/>
</dbReference>
<evidence type="ECO:0000313" key="7">
    <source>
        <dbReference type="EMBL" id="CAL4199006.1"/>
    </source>
</evidence>
<evidence type="ECO:0000256" key="5">
    <source>
        <dbReference type="SAM" id="Phobius"/>
    </source>
</evidence>
<accession>A0AAV2SKX0</accession>
<reference evidence="7 8" key="1">
    <citation type="submission" date="2024-05" db="EMBL/GenBank/DDBJ databases">
        <authorList>
            <person name="Wallberg A."/>
        </authorList>
    </citation>
    <scope>NUCLEOTIDE SEQUENCE [LARGE SCALE GENOMIC DNA]</scope>
</reference>
<feature type="non-terminal residue" evidence="7">
    <location>
        <position position="124"/>
    </location>
</feature>
<evidence type="ECO:0000259" key="6">
    <source>
        <dbReference type="Pfam" id="PF01490"/>
    </source>
</evidence>
<evidence type="ECO:0000256" key="3">
    <source>
        <dbReference type="ARBA" id="ARBA00022989"/>
    </source>
</evidence>
<keyword evidence="4 5" id="KW-0472">Membrane</keyword>
<name>A0AAV2SKX0_MEGNR</name>
<keyword evidence="8" id="KW-1185">Reference proteome</keyword>
<proteinExistence type="predicted"/>
<evidence type="ECO:0000256" key="4">
    <source>
        <dbReference type="ARBA" id="ARBA00023136"/>
    </source>
</evidence>
<protein>
    <recommendedName>
        <fullName evidence="6">Amino acid transporter transmembrane domain-containing protein</fullName>
    </recommendedName>
</protein>
<organism evidence="7 8">
    <name type="scientific">Meganyctiphanes norvegica</name>
    <name type="common">Northern krill</name>
    <name type="synonym">Thysanopoda norvegica</name>
    <dbReference type="NCBI Taxonomy" id="48144"/>
    <lineage>
        <taxon>Eukaryota</taxon>
        <taxon>Metazoa</taxon>
        <taxon>Ecdysozoa</taxon>
        <taxon>Arthropoda</taxon>
        <taxon>Crustacea</taxon>
        <taxon>Multicrustacea</taxon>
        <taxon>Malacostraca</taxon>
        <taxon>Eumalacostraca</taxon>
        <taxon>Eucarida</taxon>
        <taxon>Euphausiacea</taxon>
        <taxon>Euphausiidae</taxon>
        <taxon>Meganyctiphanes</taxon>
    </lineage>
</organism>
<dbReference type="EMBL" id="CAXKWB010075063">
    <property type="protein sequence ID" value="CAL4199006.1"/>
    <property type="molecule type" value="Genomic_DNA"/>
</dbReference>
<sequence length="124" mass="12942">MSSETTKLFGKRTSYGGASTDGTDLVENGNGGSKGGIGMGVAATMLVGQMAGAGVLNLPKAVAATGWLGLALIPVLCLLVGYSGSRLGVCWLLLEERWPEYQNAPCRRPYPHIAERALGNVGRY</sequence>
<evidence type="ECO:0000313" key="8">
    <source>
        <dbReference type="Proteomes" id="UP001497623"/>
    </source>
</evidence>
<dbReference type="AlphaFoldDB" id="A0AAV2SKX0"/>
<dbReference type="Proteomes" id="UP001497623">
    <property type="component" value="Unassembled WGS sequence"/>
</dbReference>
<feature type="domain" description="Amino acid transporter transmembrane" evidence="6">
    <location>
        <begin position="37"/>
        <end position="123"/>
    </location>
</feature>
<dbReference type="Pfam" id="PF01490">
    <property type="entry name" value="Aa_trans"/>
    <property type="match status" value="1"/>
</dbReference>
<feature type="transmembrane region" description="Helical" evidence="5">
    <location>
        <begin position="70"/>
        <end position="94"/>
    </location>
</feature>
<comment type="caution">
    <text evidence="7">The sequence shown here is derived from an EMBL/GenBank/DDBJ whole genome shotgun (WGS) entry which is preliminary data.</text>
</comment>
<feature type="transmembrane region" description="Helical" evidence="5">
    <location>
        <begin position="37"/>
        <end position="58"/>
    </location>
</feature>
<evidence type="ECO:0000256" key="1">
    <source>
        <dbReference type="ARBA" id="ARBA00004370"/>
    </source>
</evidence>
<comment type="subcellular location">
    <subcellularLocation>
        <location evidence="1">Membrane</location>
    </subcellularLocation>
</comment>
<keyword evidence="2 5" id="KW-0812">Transmembrane</keyword>